<dbReference type="InterPro" id="IPR041891">
    <property type="entry name" value="Alpha_CA_prokaryot-like"/>
</dbReference>
<reference evidence="9" key="1">
    <citation type="submission" date="2016-10" db="EMBL/GenBank/DDBJ databases">
        <authorList>
            <person name="Varghese N."/>
            <person name="Submissions S."/>
        </authorList>
    </citation>
    <scope>NUCLEOTIDE SEQUENCE [LARGE SCALE GENOMIC DNA]</scope>
    <source>
        <strain evidence="9">IBRC-M 10403</strain>
    </source>
</reference>
<name>A0A1G6JYP5_9PSEU</name>
<keyword evidence="9" id="KW-1185">Reference proteome</keyword>
<dbReference type="EMBL" id="FMZZ01000001">
    <property type="protein sequence ID" value="SDC23892.1"/>
    <property type="molecule type" value="Genomic_DNA"/>
</dbReference>
<dbReference type="SUPFAM" id="SSF51069">
    <property type="entry name" value="Carbonic anhydrase"/>
    <property type="match status" value="1"/>
</dbReference>
<feature type="domain" description="Alpha-carbonic anhydrase" evidence="7">
    <location>
        <begin position="1"/>
        <end position="216"/>
    </location>
</feature>
<dbReference type="InterPro" id="IPR001148">
    <property type="entry name" value="CA_dom"/>
</dbReference>
<dbReference type="EC" id="4.2.1.1" evidence="2"/>
<evidence type="ECO:0000259" key="7">
    <source>
        <dbReference type="PROSITE" id="PS51144"/>
    </source>
</evidence>
<dbReference type="Pfam" id="PF00194">
    <property type="entry name" value="Carb_anhydrase"/>
    <property type="match status" value="1"/>
</dbReference>
<evidence type="ECO:0000256" key="5">
    <source>
        <dbReference type="ARBA" id="ARBA00023239"/>
    </source>
</evidence>
<dbReference type="AlphaFoldDB" id="A0A1G6JYP5"/>
<comment type="similarity">
    <text evidence="1">Belongs to the alpha-carbonic anhydrase family.</text>
</comment>
<organism evidence="8 9">
    <name type="scientific">Actinokineospora iranica</name>
    <dbReference type="NCBI Taxonomy" id="1271860"/>
    <lineage>
        <taxon>Bacteria</taxon>
        <taxon>Bacillati</taxon>
        <taxon>Actinomycetota</taxon>
        <taxon>Actinomycetes</taxon>
        <taxon>Pseudonocardiales</taxon>
        <taxon>Pseudonocardiaceae</taxon>
        <taxon>Actinokineospora</taxon>
    </lineage>
</organism>
<dbReference type="Proteomes" id="UP000199501">
    <property type="component" value="Unassembled WGS sequence"/>
</dbReference>
<evidence type="ECO:0000256" key="3">
    <source>
        <dbReference type="ARBA" id="ARBA00022723"/>
    </source>
</evidence>
<dbReference type="InterPro" id="IPR023561">
    <property type="entry name" value="Carbonic_anhydrase_a-class"/>
</dbReference>
<dbReference type="GO" id="GO:0008270">
    <property type="term" value="F:zinc ion binding"/>
    <property type="evidence" value="ECO:0007669"/>
    <property type="project" value="InterPro"/>
</dbReference>
<dbReference type="PANTHER" id="PTHR18952">
    <property type="entry name" value="CARBONIC ANHYDRASE"/>
    <property type="match status" value="1"/>
</dbReference>
<evidence type="ECO:0000313" key="8">
    <source>
        <dbReference type="EMBL" id="SDC23892.1"/>
    </source>
</evidence>
<keyword evidence="5" id="KW-0456">Lyase</keyword>
<accession>A0A1G6JYP5</accession>
<keyword evidence="3" id="KW-0479">Metal-binding</keyword>
<dbReference type="Gene3D" id="3.10.200.10">
    <property type="entry name" value="Alpha carbonic anhydrase"/>
    <property type="match status" value="1"/>
</dbReference>
<dbReference type="PANTHER" id="PTHR18952:SF265">
    <property type="entry name" value="CARBONIC ANHYDRASE"/>
    <property type="match status" value="1"/>
</dbReference>
<keyword evidence="4" id="KW-0862">Zinc</keyword>
<dbReference type="GO" id="GO:0004089">
    <property type="term" value="F:carbonate dehydratase activity"/>
    <property type="evidence" value="ECO:0007669"/>
    <property type="project" value="UniProtKB-EC"/>
</dbReference>
<evidence type="ECO:0000256" key="2">
    <source>
        <dbReference type="ARBA" id="ARBA00012925"/>
    </source>
</evidence>
<evidence type="ECO:0000256" key="4">
    <source>
        <dbReference type="ARBA" id="ARBA00022833"/>
    </source>
</evidence>
<comment type="catalytic activity">
    <reaction evidence="6">
        <text>hydrogencarbonate + H(+) = CO2 + H2O</text>
        <dbReference type="Rhea" id="RHEA:10748"/>
        <dbReference type="ChEBI" id="CHEBI:15377"/>
        <dbReference type="ChEBI" id="CHEBI:15378"/>
        <dbReference type="ChEBI" id="CHEBI:16526"/>
        <dbReference type="ChEBI" id="CHEBI:17544"/>
        <dbReference type="EC" id="4.2.1.1"/>
    </reaction>
</comment>
<dbReference type="InterPro" id="IPR036398">
    <property type="entry name" value="CA_dom_sf"/>
</dbReference>
<sequence length="218" mass="24078">MVLKHQSPINVTLGSIRVDPALPPLRVHYGRADLELTYRRRDADKSNGCATRHPEETEEAEVPLGAAHVTLGGVRYDLRQFHFHTPAEHRFLGRVDPMEMHLVHENAVGERLAIGVPLRVGQRSTVDDVLARLAPECGPAVTVPDVDLATLLPVRHTTLRYQGSLTTDPYTEGVRWFLMAGKTVTAATVARFRCLFASGNSRPVQPLDGRTVVEVPQV</sequence>
<dbReference type="CDD" id="cd03124">
    <property type="entry name" value="alpha_CA_prokaryotic_like"/>
    <property type="match status" value="1"/>
</dbReference>
<evidence type="ECO:0000256" key="1">
    <source>
        <dbReference type="ARBA" id="ARBA00010718"/>
    </source>
</evidence>
<dbReference type="PROSITE" id="PS51144">
    <property type="entry name" value="ALPHA_CA_2"/>
    <property type="match status" value="1"/>
</dbReference>
<proteinExistence type="inferred from homology"/>
<evidence type="ECO:0000256" key="6">
    <source>
        <dbReference type="ARBA" id="ARBA00048348"/>
    </source>
</evidence>
<evidence type="ECO:0000313" key="9">
    <source>
        <dbReference type="Proteomes" id="UP000199501"/>
    </source>
</evidence>
<dbReference type="SMART" id="SM01057">
    <property type="entry name" value="Carb_anhydrase"/>
    <property type="match status" value="1"/>
</dbReference>
<gene>
    <name evidence="8" type="ORF">SAMN05216174_101626</name>
</gene>
<protein>
    <recommendedName>
        <fullName evidence="2">carbonic anhydrase</fullName>
        <ecNumber evidence="2">4.2.1.1</ecNumber>
    </recommendedName>
</protein>
<dbReference type="STRING" id="1271860.SAMN05216174_101626"/>